<protein>
    <submittedName>
        <fullName evidence="1">Uncharacterized protein</fullName>
    </submittedName>
</protein>
<accession>A0A0P6XBE0</accession>
<sequence>MPIDSITDCQLDSLPRMSEGQVKGDPLSLKNWIKRSLAKPWNYVVKKRLKRMSAALFGDTGVPTSVGKQAPALAVSLAAGDWVRVRSREEIEATLDRWHELRGCAFLENMWQYCGTTQRVLTSMQRFLDERDYKVKKCRGIVLLENIHCEGTPVFGRCDRRCYLFWREEWLDKISE</sequence>
<proteinExistence type="predicted"/>
<gene>
    <name evidence="1" type="ORF">ADN00_16130</name>
</gene>
<reference evidence="1 2" key="1">
    <citation type="submission" date="2015-07" db="EMBL/GenBank/DDBJ databases">
        <title>Genome sequence of Ornatilinea apprima DSM 23815.</title>
        <authorList>
            <person name="Hemp J."/>
            <person name="Ward L.M."/>
            <person name="Pace L.A."/>
            <person name="Fischer W.W."/>
        </authorList>
    </citation>
    <scope>NUCLEOTIDE SEQUENCE [LARGE SCALE GENOMIC DNA]</scope>
    <source>
        <strain evidence="1 2">P3M-1</strain>
    </source>
</reference>
<dbReference type="AlphaFoldDB" id="A0A0P6XBE0"/>
<dbReference type="EMBL" id="LGCL01000040">
    <property type="protein sequence ID" value="KPL72019.1"/>
    <property type="molecule type" value="Genomic_DNA"/>
</dbReference>
<evidence type="ECO:0000313" key="1">
    <source>
        <dbReference type="EMBL" id="KPL72019.1"/>
    </source>
</evidence>
<name>A0A0P6XBE0_9CHLR</name>
<organism evidence="1 2">
    <name type="scientific">Ornatilinea apprima</name>
    <dbReference type="NCBI Taxonomy" id="1134406"/>
    <lineage>
        <taxon>Bacteria</taxon>
        <taxon>Bacillati</taxon>
        <taxon>Chloroflexota</taxon>
        <taxon>Anaerolineae</taxon>
        <taxon>Anaerolineales</taxon>
        <taxon>Anaerolineaceae</taxon>
        <taxon>Ornatilinea</taxon>
    </lineage>
</organism>
<comment type="caution">
    <text evidence="1">The sequence shown here is derived from an EMBL/GenBank/DDBJ whole genome shotgun (WGS) entry which is preliminary data.</text>
</comment>
<dbReference type="OrthoDB" id="164665at2"/>
<dbReference type="RefSeq" id="WP_075064071.1">
    <property type="nucleotide sequence ID" value="NZ_LGCL01000040.1"/>
</dbReference>
<keyword evidence="2" id="KW-1185">Reference proteome</keyword>
<evidence type="ECO:0000313" key="2">
    <source>
        <dbReference type="Proteomes" id="UP000050417"/>
    </source>
</evidence>
<dbReference type="Proteomes" id="UP000050417">
    <property type="component" value="Unassembled WGS sequence"/>
</dbReference>